<protein>
    <submittedName>
        <fullName evidence="1">Uncharacterized protein</fullName>
    </submittedName>
</protein>
<evidence type="ECO:0000313" key="1">
    <source>
        <dbReference type="EMBL" id="PWF25176.1"/>
    </source>
</evidence>
<dbReference type="AlphaFoldDB" id="A0A2V1K1R5"/>
<evidence type="ECO:0000313" key="2">
    <source>
        <dbReference type="Proteomes" id="UP000245212"/>
    </source>
</evidence>
<keyword evidence="2" id="KW-1185">Reference proteome</keyword>
<dbReference type="EMBL" id="QETA01000001">
    <property type="protein sequence ID" value="PWF25176.1"/>
    <property type="molecule type" value="Genomic_DNA"/>
</dbReference>
<dbReference type="Proteomes" id="UP000245212">
    <property type="component" value="Unassembled WGS sequence"/>
</dbReference>
<sequence length="69" mass="8521">MRHLMHYMRQLNQRRMYTFHLMPSRPSQPLDASLDLLLHDRGVFREDRARSLREMFAEIEYEDNDDDPR</sequence>
<name>A0A2V1K1R5_9BURK</name>
<reference evidence="2" key="1">
    <citation type="submission" date="2018-05" db="EMBL/GenBank/DDBJ databases">
        <authorList>
            <person name="Li Y."/>
        </authorList>
    </citation>
    <scope>NUCLEOTIDE SEQUENCE [LARGE SCALE GENOMIC DNA]</scope>
    <source>
        <strain evidence="2">3d-2-2</strain>
    </source>
</reference>
<comment type="caution">
    <text evidence="1">The sequence shown here is derived from an EMBL/GenBank/DDBJ whole genome shotgun (WGS) entry which is preliminary data.</text>
</comment>
<accession>A0A2V1K1R5</accession>
<proteinExistence type="predicted"/>
<dbReference type="RefSeq" id="WP_146193404.1">
    <property type="nucleotide sequence ID" value="NZ_QETA01000001.1"/>
</dbReference>
<organism evidence="1 2">
    <name type="scientific">Corticimicrobacter populi</name>
    <dbReference type="NCBI Taxonomy" id="2175229"/>
    <lineage>
        <taxon>Bacteria</taxon>
        <taxon>Pseudomonadati</taxon>
        <taxon>Pseudomonadota</taxon>
        <taxon>Betaproteobacteria</taxon>
        <taxon>Burkholderiales</taxon>
        <taxon>Alcaligenaceae</taxon>
        <taxon>Corticimicrobacter</taxon>
    </lineage>
</organism>
<gene>
    <name evidence="1" type="ORF">DD235_03210</name>
</gene>